<dbReference type="AlphaFoldDB" id="A0A6C0KGY6"/>
<organism evidence="2">
    <name type="scientific">viral metagenome</name>
    <dbReference type="NCBI Taxonomy" id="1070528"/>
    <lineage>
        <taxon>unclassified sequences</taxon>
        <taxon>metagenomes</taxon>
        <taxon>organismal metagenomes</taxon>
    </lineage>
</organism>
<keyword evidence="1" id="KW-1133">Transmembrane helix</keyword>
<keyword evidence="1" id="KW-0812">Transmembrane</keyword>
<proteinExistence type="predicted"/>
<protein>
    <submittedName>
        <fullName evidence="2">Uncharacterized protein</fullName>
    </submittedName>
</protein>
<accession>A0A6C0KGY6</accession>
<feature type="transmembrane region" description="Helical" evidence="1">
    <location>
        <begin position="93"/>
        <end position="112"/>
    </location>
</feature>
<name>A0A6C0KGY6_9ZZZZ</name>
<reference evidence="2" key="1">
    <citation type="journal article" date="2020" name="Nature">
        <title>Giant virus diversity and host interactions through global metagenomics.</title>
        <authorList>
            <person name="Schulz F."/>
            <person name="Roux S."/>
            <person name="Paez-Espino D."/>
            <person name="Jungbluth S."/>
            <person name="Walsh D.A."/>
            <person name="Denef V.J."/>
            <person name="McMahon K.D."/>
            <person name="Konstantinidis K.T."/>
            <person name="Eloe-Fadrosh E.A."/>
            <person name="Kyrpides N.C."/>
            <person name="Woyke T."/>
        </authorList>
    </citation>
    <scope>NUCLEOTIDE SEQUENCE</scope>
    <source>
        <strain evidence="2">GVMAG-S-3300010158-109</strain>
    </source>
</reference>
<evidence type="ECO:0000313" key="2">
    <source>
        <dbReference type="EMBL" id="QHU15940.1"/>
    </source>
</evidence>
<keyword evidence="1" id="KW-0472">Membrane</keyword>
<dbReference type="EMBL" id="MN740870">
    <property type="protein sequence ID" value="QHU15940.1"/>
    <property type="molecule type" value="Genomic_DNA"/>
</dbReference>
<sequence>MLSNKQMIMACSASVFLLVCVMFYASKRVGDSSIPDSNSCDNTASNKAVLAAFNAGSLKDGTECDVWDGSSCRHGKTTGIACIADGSKLVQGLLAITAIMVLVTLFYAYKFFTEVKTE</sequence>
<evidence type="ECO:0000256" key="1">
    <source>
        <dbReference type="SAM" id="Phobius"/>
    </source>
</evidence>